<evidence type="ECO:0000313" key="4">
    <source>
        <dbReference type="Proteomes" id="UP000076761"/>
    </source>
</evidence>
<organism evidence="3 4">
    <name type="scientific">Neolentinus lepideus HHB14362 ss-1</name>
    <dbReference type="NCBI Taxonomy" id="1314782"/>
    <lineage>
        <taxon>Eukaryota</taxon>
        <taxon>Fungi</taxon>
        <taxon>Dikarya</taxon>
        <taxon>Basidiomycota</taxon>
        <taxon>Agaricomycotina</taxon>
        <taxon>Agaricomycetes</taxon>
        <taxon>Gloeophyllales</taxon>
        <taxon>Gloeophyllaceae</taxon>
        <taxon>Neolentinus</taxon>
    </lineage>
</organism>
<dbReference type="AlphaFoldDB" id="A0A165WB95"/>
<dbReference type="Pfam" id="PF13649">
    <property type="entry name" value="Methyltransf_25"/>
    <property type="match status" value="1"/>
</dbReference>
<dbReference type="SUPFAM" id="SSF53335">
    <property type="entry name" value="S-adenosyl-L-methionine-dependent methyltransferases"/>
    <property type="match status" value="1"/>
</dbReference>
<sequence length="771" mass="85182">MLPVMATPTTTNPFATTRTRPSSSKGRSLRRATSQLLPSFIPFPASPYGDPPQYSPTESTFSTMVMAKLVKSPSPSIEKSDPFATIGRTPPAYGSDSISRRKHMLTRKSLLSRTTTPLDVVPSSPPGTRRTPIDTSYLLKSPPTPSLPDATPRATKFVDRPWMMEPAQAEHTFSHRRGMKLHGYARDEAPYMLAYNGVILRNELATFQLYQRLLPQGTPSFTWTNKKPPARVLDLGCGHGSWVALAARSWKGSRITGLDLVDTRTDAWDLNKSVAESVYFMQHNFIAHGLPFKANSFDFIRSADLTLAIPYDAWALLLSEVDRILAPGGQLELIDDQLLFPYSSSRPIQALHTAPLTPASELDFLDFESISSTSSDEERDGDESNLTGDKVDVGGSGGEAEWDQQAEVSHNLETVFENMLMHKYDVHPQPHEFLDVVLANTFGVGMSRRTHNMHLALPGRSDPPDELGARGSRSSLERDKEDTSSSYSSESQRRRRSSSMYMTPLSEPAEEDEEDLDFELETPRKSSYKSKRSSGSSMSSLPPGISSKAAGLLGLNDPMDQSPPSRASVISPKAAGLLGISDSCNSPPPPPPLHSSTLSSSSKIPCKAAGLLGLTQDTSPKEPEGLVLWPGMFLPMSPGELDEALAKNVHTLLGCKAALMEFVAEYRDEKGAPLVEEREVDEWIWEYERFRRRRFGLSADLPLDDDDDVEEEKEESKKRDRKNTLEASRSRTIDHSTETFGDLTFVRAVRVWEARKPGLISSSARPKTAHN</sequence>
<feature type="compositionally biased region" description="Low complexity" evidence="1">
    <location>
        <begin position="1"/>
        <end position="21"/>
    </location>
</feature>
<dbReference type="InterPro" id="IPR041698">
    <property type="entry name" value="Methyltransf_25"/>
</dbReference>
<feature type="region of interest" description="Disordered" evidence="1">
    <location>
        <begin position="454"/>
        <end position="601"/>
    </location>
</feature>
<dbReference type="InParanoid" id="A0A165WB95"/>
<dbReference type="EMBL" id="KV425551">
    <property type="protein sequence ID" value="KZT30938.1"/>
    <property type="molecule type" value="Genomic_DNA"/>
</dbReference>
<dbReference type="STRING" id="1314782.A0A165WB95"/>
<gene>
    <name evidence="3" type="ORF">NEOLEDRAFT_48893</name>
</gene>
<accession>A0A165WB95</accession>
<proteinExistence type="predicted"/>
<feature type="domain" description="Methyltransferase" evidence="2">
    <location>
        <begin position="232"/>
        <end position="329"/>
    </location>
</feature>
<feature type="region of interest" description="Disordered" evidence="1">
    <location>
        <begin position="116"/>
        <end position="152"/>
    </location>
</feature>
<feature type="region of interest" description="Disordered" evidence="1">
    <location>
        <begin position="1"/>
        <end position="31"/>
    </location>
</feature>
<evidence type="ECO:0000259" key="2">
    <source>
        <dbReference type="Pfam" id="PF13649"/>
    </source>
</evidence>
<dbReference type="InterPro" id="IPR029063">
    <property type="entry name" value="SAM-dependent_MTases_sf"/>
</dbReference>
<feature type="compositionally biased region" description="Basic and acidic residues" evidence="1">
    <location>
        <begin position="714"/>
        <end position="733"/>
    </location>
</feature>
<dbReference type="Gene3D" id="3.40.50.150">
    <property type="entry name" value="Vaccinia Virus protein VP39"/>
    <property type="match status" value="1"/>
</dbReference>
<feature type="region of interest" description="Disordered" evidence="1">
    <location>
        <begin position="73"/>
        <end position="101"/>
    </location>
</feature>
<name>A0A165WB95_9AGAM</name>
<dbReference type="OrthoDB" id="2013972at2759"/>
<keyword evidence="4" id="KW-1185">Reference proteome</keyword>
<protein>
    <recommendedName>
        <fullName evidence="2">Methyltransferase domain-containing protein</fullName>
    </recommendedName>
</protein>
<dbReference type="CDD" id="cd02440">
    <property type="entry name" value="AdoMet_MTases"/>
    <property type="match status" value="1"/>
</dbReference>
<feature type="region of interest" description="Disordered" evidence="1">
    <location>
        <begin position="703"/>
        <end position="733"/>
    </location>
</feature>
<reference evidence="3 4" key="1">
    <citation type="journal article" date="2016" name="Mol. Biol. Evol.">
        <title>Comparative Genomics of Early-Diverging Mushroom-Forming Fungi Provides Insights into the Origins of Lignocellulose Decay Capabilities.</title>
        <authorList>
            <person name="Nagy L.G."/>
            <person name="Riley R."/>
            <person name="Tritt A."/>
            <person name="Adam C."/>
            <person name="Daum C."/>
            <person name="Floudas D."/>
            <person name="Sun H."/>
            <person name="Yadav J.S."/>
            <person name="Pangilinan J."/>
            <person name="Larsson K.H."/>
            <person name="Matsuura K."/>
            <person name="Barry K."/>
            <person name="Labutti K."/>
            <person name="Kuo R."/>
            <person name="Ohm R.A."/>
            <person name="Bhattacharya S.S."/>
            <person name="Shirouzu T."/>
            <person name="Yoshinaga Y."/>
            <person name="Martin F.M."/>
            <person name="Grigoriev I.V."/>
            <person name="Hibbett D.S."/>
        </authorList>
    </citation>
    <scope>NUCLEOTIDE SEQUENCE [LARGE SCALE GENOMIC DNA]</scope>
    <source>
        <strain evidence="3 4">HHB14362 ss-1</strain>
    </source>
</reference>
<feature type="compositionally biased region" description="Acidic residues" evidence="1">
    <location>
        <begin position="703"/>
        <end position="713"/>
    </location>
</feature>
<evidence type="ECO:0000313" key="3">
    <source>
        <dbReference type="EMBL" id="KZT30938.1"/>
    </source>
</evidence>
<dbReference type="Proteomes" id="UP000076761">
    <property type="component" value="Unassembled WGS sequence"/>
</dbReference>
<feature type="region of interest" description="Disordered" evidence="1">
    <location>
        <begin position="372"/>
        <end position="404"/>
    </location>
</feature>
<evidence type="ECO:0000256" key="1">
    <source>
        <dbReference type="SAM" id="MobiDB-lite"/>
    </source>
</evidence>
<feature type="compositionally biased region" description="Low complexity" evidence="1">
    <location>
        <begin position="533"/>
        <end position="548"/>
    </location>
</feature>
<feature type="compositionally biased region" description="Polar residues" evidence="1">
    <location>
        <begin position="22"/>
        <end position="31"/>
    </location>
</feature>
<feature type="compositionally biased region" description="Acidic residues" evidence="1">
    <location>
        <begin position="508"/>
        <end position="520"/>
    </location>
</feature>